<dbReference type="Proteomes" id="UP001174909">
    <property type="component" value="Unassembled WGS sequence"/>
</dbReference>
<gene>
    <name evidence="1" type="ORF">GBAR_LOCUS403</name>
</gene>
<dbReference type="AlphaFoldDB" id="A0AA35QSA5"/>
<evidence type="ECO:0000313" key="2">
    <source>
        <dbReference type="Proteomes" id="UP001174909"/>
    </source>
</evidence>
<sequence length="69" mass="7482">MCRSIKVLRSAESPATDADIEAAALQFVRKISGYRQPSRANAEAFDQAVTEVAESSRRLLSQLAVRTSG</sequence>
<name>A0AA35QSA5_GEOBA</name>
<dbReference type="Pfam" id="PF10041">
    <property type="entry name" value="DUF2277"/>
    <property type="match status" value="1"/>
</dbReference>
<keyword evidence="2" id="KW-1185">Reference proteome</keyword>
<reference evidence="1" key="1">
    <citation type="submission" date="2023-03" db="EMBL/GenBank/DDBJ databases">
        <authorList>
            <person name="Steffen K."/>
            <person name="Cardenas P."/>
        </authorList>
    </citation>
    <scope>NUCLEOTIDE SEQUENCE</scope>
</reference>
<evidence type="ECO:0000313" key="1">
    <source>
        <dbReference type="EMBL" id="CAI7990062.1"/>
    </source>
</evidence>
<dbReference type="InterPro" id="IPR018735">
    <property type="entry name" value="DUF2277"/>
</dbReference>
<protein>
    <recommendedName>
        <fullName evidence="3">DUF2277 domain-containing protein</fullName>
    </recommendedName>
</protein>
<accession>A0AA35QSA5</accession>
<dbReference type="EMBL" id="CASHTH010000053">
    <property type="protein sequence ID" value="CAI7990062.1"/>
    <property type="molecule type" value="Genomic_DNA"/>
</dbReference>
<comment type="caution">
    <text evidence="1">The sequence shown here is derived from an EMBL/GenBank/DDBJ whole genome shotgun (WGS) entry which is preliminary data.</text>
</comment>
<proteinExistence type="predicted"/>
<organism evidence="1 2">
    <name type="scientific">Geodia barretti</name>
    <name type="common">Barrett's horny sponge</name>
    <dbReference type="NCBI Taxonomy" id="519541"/>
    <lineage>
        <taxon>Eukaryota</taxon>
        <taxon>Metazoa</taxon>
        <taxon>Porifera</taxon>
        <taxon>Demospongiae</taxon>
        <taxon>Heteroscleromorpha</taxon>
        <taxon>Tetractinellida</taxon>
        <taxon>Astrophorina</taxon>
        <taxon>Geodiidae</taxon>
        <taxon>Geodia</taxon>
    </lineage>
</organism>
<evidence type="ECO:0008006" key="3">
    <source>
        <dbReference type="Google" id="ProtNLM"/>
    </source>
</evidence>